<dbReference type="SMART" id="SM01350">
    <property type="entry name" value="6PGD"/>
    <property type="match status" value="1"/>
</dbReference>
<dbReference type="InterPro" id="IPR006183">
    <property type="entry name" value="Pgluconate_DH"/>
</dbReference>
<dbReference type="InterPro" id="IPR002204">
    <property type="entry name" value="3-OH-isobutyrate_DH-rel_CS"/>
</dbReference>
<dbReference type="Gene3D" id="3.40.50.720">
    <property type="entry name" value="NAD(P)-binding Rossmann-like Domain"/>
    <property type="match status" value="1"/>
</dbReference>
<dbReference type="Pfam" id="PF00393">
    <property type="entry name" value="6PGD"/>
    <property type="match status" value="1"/>
</dbReference>
<dbReference type="GO" id="GO:0004616">
    <property type="term" value="F:phosphogluconate dehydrogenase (decarboxylating) activity"/>
    <property type="evidence" value="ECO:0007669"/>
    <property type="project" value="UniProtKB-EC"/>
</dbReference>
<organism evidence="5 6">
    <name type="scientific">Thermus brevis</name>
    <dbReference type="NCBI Taxonomy" id="2862456"/>
    <lineage>
        <taxon>Bacteria</taxon>
        <taxon>Thermotogati</taxon>
        <taxon>Deinococcota</taxon>
        <taxon>Deinococci</taxon>
        <taxon>Thermales</taxon>
        <taxon>Thermaceae</taxon>
        <taxon>Thermus</taxon>
    </lineage>
</organism>
<keyword evidence="3" id="KW-0311">Gluconate utilization</keyword>
<evidence type="ECO:0000256" key="3">
    <source>
        <dbReference type="ARBA" id="ARBA00023064"/>
    </source>
</evidence>
<comment type="caution">
    <text evidence="5">The sequence shown here is derived from an EMBL/GenBank/DDBJ whole genome shotgun (WGS) entry which is preliminary data.</text>
</comment>
<accession>A0ABS6ZYG8</accession>
<dbReference type="PIRSF" id="PIRSF000103">
    <property type="entry name" value="HIBADH"/>
    <property type="match status" value="1"/>
</dbReference>
<dbReference type="EC" id="1.1.1.44" evidence="5"/>
<dbReference type="InterPro" id="IPR013328">
    <property type="entry name" value="6PGD_dom2"/>
</dbReference>
<dbReference type="InterPro" id="IPR006115">
    <property type="entry name" value="6PGDH_NADP-bd"/>
</dbReference>
<dbReference type="Gene3D" id="1.10.1040.10">
    <property type="entry name" value="N-(1-d-carboxylethyl)-l-norvaline Dehydrogenase, domain 2"/>
    <property type="match status" value="1"/>
</dbReference>
<keyword evidence="6" id="KW-1185">Reference proteome</keyword>
<evidence type="ECO:0000256" key="1">
    <source>
        <dbReference type="ARBA" id="ARBA00008419"/>
    </source>
</evidence>
<protein>
    <submittedName>
        <fullName evidence="5">NADP-dependent phosphogluconate dehydrogenase</fullName>
        <ecNumber evidence="5">1.1.1.44</ecNumber>
    </submittedName>
</protein>
<dbReference type="Proteomes" id="UP000724268">
    <property type="component" value="Unassembled WGS sequence"/>
</dbReference>
<proteinExistence type="inferred from homology"/>
<evidence type="ECO:0000256" key="2">
    <source>
        <dbReference type="ARBA" id="ARBA00023002"/>
    </source>
</evidence>
<sequence>MLGLIGLGRMGLGMAKRWRARSLPVVGYDPDLEAQAWAGKEGIGLATSLVALAGQLPSPKTFWLMVPAGAVDSVLEGLTPHLSPGDLVVDGGNSFYRESQRRGEALAQKGVGFVDVGVSGGLWGAKEGYGLMVGGEARWVARLEPYLAALAPEGGWVHAGTLGAGHYTKMVHNGVEYALMEAYAEGAELLYAGREELGLDPARILSAWRQGTIVRSFLLDRLAEVVQGPLEGIAPLVEDSGEGRWAVEEGLRRGVALPAMAQALFARWKSQGRADLRFRLLALLRRAFGGHAVRREDEG</sequence>
<dbReference type="SUPFAM" id="SSF48179">
    <property type="entry name" value="6-phosphogluconate dehydrogenase C-terminal domain-like"/>
    <property type="match status" value="1"/>
</dbReference>
<dbReference type="RefSeq" id="WP_219759706.1">
    <property type="nucleotide sequence ID" value="NZ_JAHXRS010000014.1"/>
</dbReference>
<evidence type="ECO:0000313" key="5">
    <source>
        <dbReference type="EMBL" id="MBW6395107.1"/>
    </source>
</evidence>
<dbReference type="InterPro" id="IPR015815">
    <property type="entry name" value="HIBADH-related"/>
</dbReference>
<evidence type="ECO:0000259" key="4">
    <source>
        <dbReference type="SMART" id="SM01350"/>
    </source>
</evidence>
<dbReference type="SUPFAM" id="SSF51735">
    <property type="entry name" value="NAD(P)-binding Rossmann-fold domains"/>
    <property type="match status" value="1"/>
</dbReference>
<comment type="similarity">
    <text evidence="1">Belongs to the 6-phosphogluconate dehydrogenase family.</text>
</comment>
<keyword evidence="2 5" id="KW-0560">Oxidoreductase</keyword>
<evidence type="ECO:0000313" key="6">
    <source>
        <dbReference type="Proteomes" id="UP000724268"/>
    </source>
</evidence>
<dbReference type="EMBL" id="JAHXRS010000014">
    <property type="protein sequence ID" value="MBW6395107.1"/>
    <property type="molecule type" value="Genomic_DNA"/>
</dbReference>
<dbReference type="PROSITE" id="PS00895">
    <property type="entry name" value="3_HYDROXYISOBUT_DH"/>
    <property type="match status" value="1"/>
</dbReference>
<dbReference type="InterPro" id="IPR006114">
    <property type="entry name" value="6PGDH_C"/>
</dbReference>
<name>A0ABS6ZYG8_9DEIN</name>
<dbReference type="NCBIfam" id="NF007161">
    <property type="entry name" value="PRK09599.1"/>
    <property type="match status" value="1"/>
</dbReference>
<dbReference type="PANTHER" id="PTHR11811">
    <property type="entry name" value="6-PHOSPHOGLUCONATE DEHYDROGENASE"/>
    <property type="match status" value="1"/>
</dbReference>
<reference evidence="5 6" key="1">
    <citation type="submission" date="2021-07" db="EMBL/GenBank/DDBJ databases">
        <title>Thermus aquaticus gen. n. and sp. n., a nonsporulating extreme thermophile.</title>
        <authorList>
            <person name="Hu C.-J."/>
            <person name="Li W.-J."/>
            <person name="Xian W.-D."/>
        </authorList>
    </citation>
    <scope>NUCLEOTIDE SEQUENCE [LARGE SCALE GENOMIC DNA]</scope>
    <source>
        <strain evidence="5 6">SYSU G05001</strain>
    </source>
</reference>
<dbReference type="InterPro" id="IPR008927">
    <property type="entry name" value="6-PGluconate_DH-like_C_sf"/>
</dbReference>
<dbReference type="InterPro" id="IPR036291">
    <property type="entry name" value="NAD(P)-bd_dom_sf"/>
</dbReference>
<feature type="domain" description="6-phosphogluconate dehydrogenase C-terminal" evidence="4">
    <location>
        <begin position="165"/>
        <end position="299"/>
    </location>
</feature>
<dbReference type="Pfam" id="PF03446">
    <property type="entry name" value="NAD_binding_2"/>
    <property type="match status" value="1"/>
</dbReference>
<gene>
    <name evidence="5" type="ORF">KZX47_08105</name>
</gene>